<evidence type="ECO:0000313" key="3">
    <source>
        <dbReference type="Proteomes" id="UP000240009"/>
    </source>
</evidence>
<name>A0A2S8G4P3_9BACT</name>
<dbReference type="SUPFAM" id="SSF56059">
    <property type="entry name" value="Glutathione synthetase ATP-binding domain-like"/>
    <property type="match status" value="1"/>
</dbReference>
<dbReference type="RefSeq" id="WP_105350590.1">
    <property type="nucleotide sequence ID" value="NZ_PUIA01000016.1"/>
</dbReference>
<accession>A0A2S8G4P3</accession>
<dbReference type="Proteomes" id="UP000240009">
    <property type="component" value="Unassembled WGS sequence"/>
</dbReference>
<gene>
    <name evidence="2" type="ORF">C5Y96_05225</name>
</gene>
<organism evidence="2 3">
    <name type="scientific">Blastopirellula marina</name>
    <dbReference type="NCBI Taxonomy" id="124"/>
    <lineage>
        <taxon>Bacteria</taxon>
        <taxon>Pseudomonadati</taxon>
        <taxon>Planctomycetota</taxon>
        <taxon>Planctomycetia</taxon>
        <taxon>Pirellulales</taxon>
        <taxon>Pirellulaceae</taxon>
        <taxon>Blastopirellula</taxon>
    </lineage>
</organism>
<dbReference type="Pfam" id="PF18299">
    <property type="entry name" value="R2K_2"/>
    <property type="match status" value="1"/>
</dbReference>
<reference evidence="2 3" key="1">
    <citation type="submission" date="2018-02" db="EMBL/GenBank/DDBJ databases">
        <title>Comparative genomes isolates from brazilian mangrove.</title>
        <authorList>
            <person name="Araujo J.E."/>
            <person name="Taketani R.G."/>
            <person name="Silva M.C.P."/>
            <person name="Loureco M.V."/>
            <person name="Andreote F.D."/>
        </authorList>
    </citation>
    <scope>NUCLEOTIDE SEQUENCE [LARGE SCALE GENOMIC DNA]</scope>
    <source>
        <strain evidence="2 3">HEX-2 MGV</strain>
    </source>
</reference>
<dbReference type="AlphaFoldDB" id="A0A2S8G4P3"/>
<dbReference type="InterPro" id="IPR041261">
    <property type="entry name" value="R2K_2"/>
</dbReference>
<comment type="caution">
    <text evidence="2">The sequence shown here is derived from an EMBL/GenBank/DDBJ whole genome shotgun (WGS) entry which is preliminary data.</text>
</comment>
<dbReference type="EMBL" id="PUIA01000016">
    <property type="protein sequence ID" value="PQO39260.1"/>
    <property type="molecule type" value="Genomic_DNA"/>
</dbReference>
<dbReference type="OrthoDB" id="257538at2"/>
<evidence type="ECO:0000259" key="1">
    <source>
        <dbReference type="Pfam" id="PF18299"/>
    </source>
</evidence>
<evidence type="ECO:0000313" key="2">
    <source>
        <dbReference type="EMBL" id="PQO39260.1"/>
    </source>
</evidence>
<sequence length="277" mass="31259">MKPLWLIEHGVYREHAVPFQREVERQGMICIEVDYAPGKQPPHDILGAELLTEEACVVLWGTLPLMQQIQLRRSWVPGGWCNTENLACATYYSYFGAYLLNDHHTILPGVEAICLQEQLFAEFGDGDEVFVRPSSVHKLFAGRVAYKDDFRDAIAASRYDPTTRIVVSSAKEIGREWRLVIVDDEVVASTQYRDNGTMAISRGCPESVLRFADEMLHEVPWRPDKAFMMDICESNDELYLLELNSFSCSGLYACDLAAVIRAASATAQDAWKANHFG</sequence>
<proteinExistence type="predicted"/>
<feature type="domain" description="ATP-grasp" evidence="1">
    <location>
        <begin position="125"/>
        <end position="260"/>
    </location>
</feature>
<protein>
    <recommendedName>
        <fullName evidence="1">ATP-grasp domain-containing protein</fullName>
    </recommendedName>
</protein>